<evidence type="ECO:0000256" key="2">
    <source>
        <dbReference type="ARBA" id="ARBA00023295"/>
    </source>
</evidence>
<evidence type="ECO:0000256" key="1">
    <source>
        <dbReference type="ARBA" id="ARBA00022801"/>
    </source>
</evidence>
<dbReference type="SUPFAM" id="SSF53590">
    <property type="entry name" value="Nucleoside hydrolase"/>
    <property type="match status" value="1"/>
</dbReference>
<dbReference type="GO" id="GO:0006152">
    <property type="term" value="P:purine nucleoside catabolic process"/>
    <property type="evidence" value="ECO:0007669"/>
    <property type="project" value="TreeGrafter"/>
</dbReference>
<dbReference type="GO" id="GO:0008477">
    <property type="term" value="F:purine nucleosidase activity"/>
    <property type="evidence" value="ECO:0007669"/>
    <property type="project" value="TreeGrafter"/>
</dbReference>
<keyword evidence="2" id="KW-0326">Glycosidase</keyword>
<keyword evidence="3" id="KW-0732">Signal</keyword>
<keyword evidence="6" id="KW-1185">Reference proteome</keyword>
<evidence type="ECO:0000259" key="4">
    <source>
        <dbReference type="Pfam" id="PF01156"/>
    </source>
</evidence>
<keyword evidence="1 5" id="KW-0378">Hydrolase</keyword>
<dbReference type="EMBL" id="CP041637">
    <property type="protein sequence ID" value="QDO95478.1"/>
    <property type="molecule type" value="Genomic_DNA"/>
</dbReference>
<dbReference type="KEGG" id="fop:FNB79_16370"/>
<proteinExistence type="predicted"/>
<reference evidence="5 6" key="1">
    <citation type="submission" date="2019-07" db="EMBL/GenBank/DDBJ databases">
        <title>Genome sequencing for Formosa sp. PS13.</title>
        <authorList>
            <person name="Park S.-J."/>
        </authorList>
    </citation>
    <scope>NUCLEOTIDE SEQUENCE [LARGE SCALE GENOMIC DNA]</scope>
    <source>
        <strain evidence="5 6">PS13</strain>
    </source>
</reference>
<accession>A0A516GVC6</accession>
<evidence type="ECO:0000313" key="5">
    <source>
        <dbReference type="EMBL" id="QDO95478.1"/>
    </source>
</evidence>
<dbReference type="PANTHER" id="PTHR12304">
    <property type="entry name" value="INOSINE-URIDINE PREFERRING NUCLEOSIDE HYDROLASE"/>
    <property type="match status" value="1"/>
</dbReference>
<dbReference type="Proteomes" id="UP000319209">
    <property type="component" value="Chromosome"/>
</dbReference>
<dbReference type="OrthoDB" id="9797882at2"/>
<gene>
    <name evidence="5" type="ORF">FNB79_16370</name>
</gene>
<name>A0A516GVC6_9FLAO</name>
<dbReference type="Pfam" id="PF01156">
    <property type="entry name" value="IU_nuc_hydro"/>
    <property type="match status" value="1"/>
</dbReference>
<sequence>MKIYKLILLISLTTSLNAQTKIWFDTDIMIGMPDVRPREVDDGITLIMALKQPNIEIVGISNITYVDYGYGVINKILNWHHTGKSIPVYKGSNLANDLGTENDATRALYQALKKEKLTILALGPMTNIATLIKNHPDIIPQIERVVMCAARTPDLPFNPGHGKLNLFDYNYELDTASMTTLLQSEVPLEFAGYEPSSYTFIGNIDLASLDLNQEADQWLFNIVQPWMEVNEKLFGIRGFIPFDCSTLGIVTHPEYFTYYENIPIQENYKKNDASVIQPDTPYKKFLEVSYDFKSSKKVKYARRALLGFEEQILKTLSVTNTN</sequence>
<feature type="domain" description="Inosine/uridine-preferring nucleoside hydrolase" evidence="4">
    <location>
        <begin position="22"/>
        <end position="262"/>
    </location>
</feature>
<dbReference type="PANTHER" id="PTHR12304:SF4">
    <property type="entry name" value="URIDINE NUCLEOSIDASE"/>
    <property type="match status" value="1"/>
</dbReference>
<feature type="signal peptide" evidence="3">
    <location>
        <begin position="1"/>
        <end position="20"/>
    </location>
</feature>
<dbReference type="AlphaFoldDB" id="A0A516GVC6"/>
<dbReference type="InterPro" id="IPR023186">
    <property type="entry name" value="IUNH"/>
</dbReference>
<dbReference type="InterPro" id="IPR036452">
    <property type="entry name" value="Ribo_hydro-like"/>
</dbReference>
<dbReference type="Gene3D" id="3.90.245.10">
    <property type="entry name" value="Ribonucleoside hydrolase-like"/>
    <property type="match status" value="1"/>
</dbReference>
<evidence type="ECO:0000256" key="3">
    <source>
        <dbReference type="SAM" id="SignalP"/>
    </source>
</evidence>
<dbReference type="GO" id="GO:0005829">
    <property type="term" value="C:cytosol"/>
    <property type="evidence" value="ECO:0007669"/>
    <property type="project" value="TreeGrafter"/>
</dbReference>
<dbReference type="RefSeq" id="WP_143382384.1">
    <property type="nucleotide sequence ID" value="NZ_CP041637.1"/>
</dbReference>
<feature type="chain" id="PRO_5022117942" evidence="3">
    <location>
        <begin position="21"/>
        <end position="322"/>
    </location>
</feature>
<evidence type="ECO:0000313" key="6">
    <source>
        <dbReference type="Proteomes" id="UP000319209"/>
    </source>
</evidence>
<dbReference type="InterPro" id="IPR001910">
    <property type="entry name" value="Inosine/uridine_hydrolase_dom"/>
</dbReference>
<protein>
    <submittedName>
        <fullName evidence="5">Nucleoside hydrolase</fullName>
    </submittedName>
</protein>
<organism evidence="5 6">
    <name type="scientific">Formosa sediminum</name>
    <dbReference type="NCBI Taxonomy" id="2594004"/>
    <lineage>
        <taxon>Bacteria</taxon>
        <taxon>Pseudomonadati</taxon>
        <taxon>Bacteroidota</taxon>
        <taxon>Flavobacteriia</taxon>
        <taxon>Flavobacteriales</taxon>
        <taxon>Flavobacteriaceae</taxon>
        <taxon>Formosa</taxon>
    </lineage>
</organism>